<keyword evidence="3" id="KW-0949">S-adenosyl-L-methionine</keyword>
<evidence type="ECO:0000313" key="7">
    <source>
        <dbReference type="EMBL" id="NVO33509.1"/>
    </source>
</evidence>
<name>A0A7Y7U850_9BACT</name>
<dbReference type="InterPro" id="IPR031303">
    <property type="entry name" value="C5_meth_CS"/>
</dbReference>
<keyword evidence="4" id="KW-0680">Restriction system</keyword>
<dbReference type="GO" id="GO:0032259">
    <property type="term" value="P:methylation"/>
    <property type="evidence" value="ECO:0007669"/>
    <property type="project" value="UniProtKB-KW"/>
</dbReference>
<organism evidence="7 8">
    <name type="scientific">Hymenobacter lapidiphilus</name>
    <dbReference type="NCBI Taxonomy" id="2608003"/>
    <lineage>
        <taxon>Bacteria</taxon>
        <taxon>Pseudomonadati</taxon>
        <taxon>Bacteroidota</taxon>
        <taxon>Cytophagia</taxon>
        <taxon>Cytophagales</taxon>
        <taxon>Hymenobacteraceae</taxon>
        <taxon>Hymenobacter</taxon>
    </lineage>
</organism>
<evidence type="ECO:0000256" key="6">
    <source>
        <dbReference type="SAM" id="MobiDB-lite"/>
    </source>
</evidence>
<evidence type="ECO:0000313" key="8">
    <source>
        <dbReference type="Proteomes" id="UP000565521"/>
    </source>
</evidence>
<evidence type="ECO:0000256" key="2">
    <source>
        <dbReference type="ARBA" id="ARBA00022679"/>
    </source>
</evidence>
<dbReference type="Gene3D" id="3.40.50.150">
    <property type="entry name" value="Vaccinia Virus protein VP39"/>
    <property type="match status" value="1"/>
</dbReference>
<evidence type="ECO:0000256" key="4">
    <source>
        <dbReference type="ARBA" id="ARBA00022747"/>
    </source>
</evidence>
<feature type="non-terminal residue" evidence="7">
    <location>
        <position position="1"/>
    </location>
</feature>
<dbReference type="PROSITE" id="PS00095">
    <property type="entry name" value="C5_MTASE_2"/>
    <property type="match status" value="1"/>
</dbReference>
<feature type="region of interest" description="Disordered" evidence="6">
    <location>
        <begin position="70"/>
        <end position="94"/>
    </location>
</feature>
<evidence type="ECO:0000256" key="3">
    <source>
        <dbReference type="ARBA" id="ARBA00022691"/>
    </source>
</evidence>
<proteinExistence type="predicted"/>
<comment type="caution">
    <text evidence="7">The sequence shown here is derived from an EMBL/GenBank/DDBJ whole genome shotgun (WGS) entry which is preliminary data.</text>
</comment>
<dbReference type="EMBL" id="JABKAU010000085">
    <property type="protein sequence ID" value="NVO33509.1"/>
    <property type="molecule type" value="Genomic_DNA"/>
</dbReference>
<feature type="compositionally biased region" description="Basic residues" evidence="6">
    <location>
        <begin position="162"/>
        <end position="172"/>
    </location>
</feature>
<dbReference type="InterPro" id="IPR001525">
    <property type="entry name" value="C5_MeTfrase"/>
</dbReference>
<comment type="catalytic activity">
    <reaction evidence="5">
        <text>a 2'-deoxycytidine in DNA + S-adenosyl-L-methionine = a 5-methyl-2'-deoxycytidine in DNA + S-adenosyl-L-homocysteine + H(+)</text>
        <dbReference type="Rhea" id="RHEA:13681"/>
        <dbReference type="Rhea" id="RHEA-COMP:11369"/>
        <dbReference type="Rhea" id="RHEA-COMP:11370"/>
        <dbReference type="ChEBI" id="CHEBI:15378"/>
        <dbReference type="ChEBI" id="CHEBI:57856"/>
        <dbReference type="ChEBI" id="CHEBI:59789"/>
        <dbReference type="ChEBI" id="CHEBI:85452"/>
        <dbReference type="ChEBI" id="CHEBI:85454"/>
        <dbReference type="EC" id="2.1.1.37"/>
    </reaction>
</comment>
<reference evidence="7 8" key="1">
    <citation type="submission" date="2020-05" db="EMBL/GenBank/DDBJ databases">
        <title>Hymenobacter terrestris sp. nov. and Hymenobacter lapidiphilus sp. nov., isolated from regoliths in Antarctica.</title>
        <authorList>
            <person name="Sedlacek I."/>
            <person name="Pantucek R."/>
            <person name="Zeman M."/>
            <person name="Holochova P."/>
            <person name="Kralova S."/>
            <person name="Stankova E."/>
            <person name="Sedo O."/>
            <person name="Micenkova L."/>
            <person name="Svec P."/>
            <person name="Gupta V."/>
            <person name="Sood U."/>
            <person name="Korpole U.S."/>
            <person name="Lal R."/>
        </authorList>
    </citation>
    <scope>NUCLEOTIDE SEQUENCE [LARGE SCALE GENOMIC DNA]</scope>
    <source>
        <strain evidence="7 8">P5342</strain>
    </source>
</reference>
<feature type="region of interest" description="Disordered" evidence="6">
    <location>
        <begin position="106"/>
        <end position="205"/>
    </location>
</feature>
<evidence type="ECO:0000256" key="1">
    <source>
        <dbReference type="ARBA" id="ARBA00022603"/>
    </source>
</evidence>
<sequence length="253" mass="26686">IVDEVRPRWIVGENVAGLASLGLDSVLFDLEASGYTAETVLLPACGVGAPHRRDRLWIVAYAGCGLGDRGQNPHEGNEPHGPDAGWPQGTSEHQRFRQTGPISNAHGERREEQQPAGIAAQPGWVGGLDSTGRITSNAHGILPHGGRGEGNGRAEPANSHRHDGHAHGHHAGAKGTVSGRPPAQSSRSSPEAWRLTEPPLCGPNDGLPAGLVRVSTRAKQLKAYGNSIVPQVAYKIFQALALADADSPHHQTR</sequence>
<accession>A0A7Y7U850</accession>
<dbReference type="GO" id="GO:0009307">
    <property type="term" value="P:DNA restriction-modification system"/>
    <property type="evidence" value="ECO:0007669"/>
    <property type="project" value="UniProtKB-KW"/>
</dbReference>
<gene>
    <name evidence="7" type="ORF">HW554_20110</name>
</gene>
<keyword evidence="1 7" id="KW-0489">Methyltransferase</keyword>
<keyword evidence="2 7" id="KW-0808">Transferase</keyword>
<keyword evidence="8" id="KW-1185">Reference proteome</keyword>
<dbReference type="AlphaFoldDB" id="A0A7Y7U850"/>
<dbReference type="InterPro" id="IPR029063">
    <property type="entry name" value="SAM-dependent_MTases_sf"/>
</dbReference>
<evidence type="ECO:0000256" key="5">
    <source>
        <dbReference type="ARBA" id="ARBA00047422"/>
    </source>
</evidence>
<dbReference type="SUPFAM" id="SSF53335">
    <property type="entry name" value="S-adenosyl-L-methionine-dependent methyltransferases"/>
    <property type="match status" value="1"/>
</dbReference>
<dbReference type="GO" id="GO:0003886">
    <property type="term" value="F:DNA (cytosine-5-)-methyltransferase activity"/>
    <property type="evidence" value="ECO:0007669"/>
    <property type="project" value="UniProtKB-EC"/>
</dbReference>
<protein>
    <submittedName>
        <fullName evidence="7">DNA cytosine methyltransferase</fullName>
    </submittedName>
</protein>
<dbReference type="Pfam" id="PF00145">
    <property type="entry name" value="DNA_methylase"/>
    <property type="match status" value="1"/>
</dbReference>
<dbReference type="Proteomes" id="UP000565521">
    <property type="component" value="Unassembled WGS sequence"/>
</dbReference>
<feature type="compositionally biased region" description="Basic and acidic residues" evidence="6">
    <location>
        <begin position="71"/>
        <end position="81"/>
    </location>
</feature>